<feature type="transmembrane region" description="Helical" evidence="7">
    <location>
        <begin position="7"/>
        <end position="24"/>
    </location>
</feature>
<keyword evidence="5 7" id="KW-1133">Transmembrane helix</keyword>
<evidence type="ECO:0000256" key="5">
    <source>
        <dbReference type="ARBA" id="ARBA00022989"/>
    </source>
</evidence>
<dbReference type="Gene3D" id="3.30.70.1450">
    <property type="entry name" value="Regulator of K+ conductance, C-terminal domain"/>
    <property type="match status" value="2"/>
</dbReference>
<feature type="transmembrane region" description="Helical" evidence="7">
    <location>
        <begin position="139"/>
        <end position="160"/>
    </location>
</feature>
<evidence type="ECO:0000256" key="7">
    <source>
        <dbReference type="SAM" id="Phobius"/>
    </source>
</evidence>
<dbReference type="SUPFAM" id="SSF116726">
    <property type="entry name" value="TrkA C-terminal domain-like"/>
    <property type="match status" value="2"/>
</dbReference>
<keyword evidence="6 7" id="KW-0472">Membrane</keyword>
<gene>
    <name evidence="9" type="ORF">FHS88_003705</name>
</gene>
<dbReference type="GO" id="GO:0008324">
    <property type="term" value="F:monoatomic cation transmembrane transporter activity"/>
    <property type="evidence" value="ECO:0007669"/>
    <property type="project" value="InterPro"/>
</dbReference>
<evidence type="ECO:0000313" key="9">
    <source>
        <dbReference type="EMBL" id="MBB5691548.1"/>
    </source>
</evidence>
<keyword evidence="4" id="KW-0677">Repeat</keyword>
<feature type="transmembrane region" description="Helical" evidence="7">
    <location>
        <begin position="407"/>
        <end position="440"/>
    </location>
</feature>
<keyword evidence="3 7" id="KW-0812">Transmembrane</keyword>
<dbReference type="PANTHER" id="PTHR43652:SF2">
    <property type="entry name" value="BASIC AMINO ACID ANTIPORTER YFCC-RELATED"/>
    <property type="match status" value="1"/>
</dbReference>
<dbReference type="InterPro" id="IPR051679">
    <property type="entry name" value="DASS-Related_Transporters"/>
</dbReference>
<accession>A0A840XSA8</accession>
<feature type="domain" description="RCK C-terminal" evidence="8">
    <location>
        <begin position="205"/>
        <end position="291"/>
    </location>
</feature>
<reference evidence="9 10" key="1">
    <citation type="submission" date="2020-08" db="EMBL/GenBank/DDBJ databases">
        <title>Genomic Encyclopedia of Type Strains, Phase IV (KMG-IV): sequencing the most valuable type-strain genomes for metagenomic binning, comparative biology and taxonomic classification.</title>
        <authorList>
            <person name="Goeker M."/>
        </authorList>
    </citation>
    <scope>NUCLEOTIDE SEQUENCE [LARGE SCALE GENOMIC DNA]</scope>
    <source>
        <strain evidence="9 10">DSM 25895</strain>
    </source>
</reference>
<feature type="domain" description="RCK C-terminal" evidence="8">
    <location>
        <begin position="304"/>
        <end position="389"/>
    </location>
</feature>
<dbReference type="RefSeq" id="WP_184486930.1">
    <property type="nucleotide sequence ID" value="NZ_JAAEDJ010000139.1"/>
</dbReference>
<dbReference type="PANTHER" id="PTHR43652">
    <property type="entry name" value="BASIC AMINO ACID ANTIPORTER YFCC-RELATED"/>
    <property type="match status" value="1"/>
</dbReference>
<sequence>MTFDQTLVLLILCATIGLFVWGRFRHDVVAMAGLMACVLAGLVAPEAAFAGFGHPAVITVAAVLVLSAALQASGAVDALARGVLPAEAGRAASLAALTGLGALLSGFMNNVGAMALLMPVAVQLAGRIGLAPGQVLMPLAFGTILGGMTTLVGTPPNLIVSAFREEAGRGAFGMFDFTPVGLAVAAAGVAFVALVGWRLVPARGGGGGEGFETGAYLTEARVPEKSKAVGMRLTAIEAELGAANAQVAGLVRAGLRLTAPRGALVVRAGDILVLRADVEALAEALETLGLKLEEEKPPAAKDGERADPERPEDEIVLRELVVRPGSRISGRSAAELLLRARYGLNLLAVSRDGQRSMGRLGDFRLRSGDLLLMQGPAEVIADFASETGCVPLAERELRIPDRRRAMLSAAIMAGAIGAAALGLLPSAAALMLGVLLSVLLRTAPLRSLYTAVDWPVVVLLAALIPVAGALEATGAAELLARLVVGTLAQGDAVVALGVVLVVTMVLSDAMNNAATAAVMCPIAISIAKGLEASPDAFLMAVAIGASCAFLTPIGHQNNTLILGPGGFRFGDYWRLGLPLEILVIAVAMPLLLMVWPL</sequence>
<organism evidence="9 10">
    <name type="scientific">Neoroseomonas alkaliterrae</name>
    <dbReference type="NCBI Taxonomy" id="1452450"/>
    <lineage>
        <taxon>Bacteria</taxon>
        <taxon>Pseudomonadati</taxon>
        <taxon>Pseudomonadota</taxon>
        <taxon>Alphaproteobacteria</taxon>
        <taxon>Acetobacterales</taxon>
        <taxon>Acetobacteraceae</taxon>
        <taxon>Neoroseomonas</taxon>
    </lineage>
</organism>
<name>A0A840XSA8_9PROT</name>
<evidence type="ECO:0000256" key="1">
    <source>
        <dbReference type="ARBA" id="ARBA00004141"/>
    </source>
</evidence>
<protein>
    <submittedName>
        <fullName evidence="9">Di/tricarboxylate transporter</fullName>
    </submittedName>
</protein>
<dbReference type="Pfam" id="PF02080">
    <property type="entry name" value="TrkA_C"/>
    <property type="match status" value="2"/>
</dbReference>
<dbReference type="GO" id="GO:0006813">
    <property type="term" value="P:potassium ion transport"/>
    <property type="evidence" value="ECO:0007669"/>
    <property type="project" value="InterPro"/>
</dbReference>
<evidence type="ECO:0000256" key="2">
    <source>
        <dbReference type="ARBA" id="ARBA00022448"/>
    </source>
</evidence>
<feature type="transmembrane region" description="Helical" evidence="7">
    <location>
        <begin position="575"/>
        <end position="595"/>
    </location>
</feature>
<dbReference type="EMBL" id="JACIJE010000013">
    <property type="protein sequence ID" value="MBB5691548.1"/>
    <property type="molecule type" value="Genomic_DNA"/>
</dbReference>
<dbReference type="Proteomes" id="UP000562254">
    <property type="component" value="Unassembled WGS sequence"/>
</dbReference>
<dbReference type="PROSITE" id="PS51202">
    <property type="entry name" value="RCK_C"/>
    <property type="match status" value="2"/>
</dbReference>
<feature type="transmembrane region" description="Helical" evidence="7">
    <location>
        <begin position="94"/>
        <end position="118"/>
    </location>
</feature>
<keyword evidence="10" id="KW-1185">Reference proteome</keyword>
<feature type="transmembrane region" description="Helical" evidence="7">
    <location>
        <begin position="482"/>
        <end position="506"/>
    </location>
</feature>
<feature type="transmembrane region" description="Helical" evidence="7">
    <location>
        <begin position="180"/>
        <end position="200"/>
    </location>
</feature>
<comment type="subcellular location">
    <subcellularLocation>
        <location evidence="1">Membrane</location>
        <topology evidence="1">Multi-pass membrane protein</topology>
    </subcellularLocation>
</comment>
<dbReference type="InterPro" id="IPR004680">
    <property type="entry name" value="Cit_transptr-like_dom"/>
</dbReference>
<evidence type="ECO:0000259" key="8">
    <source>
        <dbReference type="PROSITE" id="PS51202"/>
    </source>
</evidence>
<evidence type="ECO:0000313" key="10">
    <source>
        <dbReference type="Proteomes" id="UP000562254"/>
    </source>
</evidence>
<dbReference type="InterPro" id="IPR006037">
    <property type="entry name" value="RCK_C"/>
</dbReference>
<evidence type="ECO:0000256" key="6">
    <source>
        <dbReference type="ARBA" id="ARBA00023136"/>
    </source>
</evidence>
<evidence type="ECO:0000256" key="4">
    <source>
        <dbReference type="ARBA" id="ARBA00022737"/>
    </source>
</evidence>
<comment type="caution">
    <text evidence="9">The sequence shown here is derived from an EMBL/GenBank/DDBJ whole genome shotgun (WGS) entry which is preliminary data.</text>
</comment>
<feature type="transmembrane region" description="Helical" evidence="7">
    <location>
        <begin position="537"/>
        <end position="555"/>
    </location>
</feature>
<feature type="transmembrane region" description="Helical" evidence="7">
    <location>
        <begin position="30"/>
        <end position="49"/>
    </location>
</feature>
<feature type="transmembrane region" description="Helical" evidence="7">
    <location>
        <begin position="452"/>
        <end position="470"/>
    </location>
</feature>
<feature type="transmembrane region" description="Helical" evidence="7">
    <location>
        <begin position="56"/>
        <end position="74"/>
    </location>
</feature>
<dbReference type="Pfam" id="PF03600">
    <property type="entry name" value="CitMHS"/>
    <property type="match status" value="1"/>
</dbReference>
<dbReference type="GO" id="GO:0005886">
    <property type="term" value="C:plasma membrane"/>
    <property type="evidence" value="ECO:0007669"/>
    <property type="project" value="TreeGrafter"/>
</dbReference>
<evidence type="ECO:0000256" key="3">
    <source>
        <dbReference type="ARBA" id="ARBA00022692"/>
    </source>
</evidence>
<dbReference type="AlphaFoldDB" id="A0A840XSA8"/>
<proteinExistence type="predicted"/>
<dbReference type="InterPro" id="IPR036721">
    <property type="entry name" value="RCK_C_sf"/>
</dbReference>
<keyword evidence="2" id="KW-0813">Transport</keyword>